<evidence type="ECO:0000313" key="6">
    <source>
        <dbReference type="Proteomes" id="UP001596109"/>
    </source>
</evidence>
<feature type="signal peptide" evidence="3">
    <location>
        <begin position="1"/>
        <end position="25"/>
    </location>
</feature>
<proteinExistence type="inferred from homology"/>
<reference evidence="6" key="1">
    <citation type="journal article" date="2019" name="Int. J. Syst. Evol. Microbiol.">
        <title>The Global Catalogue of Microorganisms (GCM) 10K type strain sequencing project: providing services to taxonomists for standard genome sequencing and annotation.</title>
        <authorList>
            <consortium name="The Broad Institute Genomics Platform"/>
            <consortium name="The Broad Institute Genome Sequencing Center for Infectious Disease"/>
            <person name="Wu L."/>
            <person name="Ma J."/>
        </authorList>
    </citation>
    <scope>NUCLEOTIDE SEQUENCE [LARGE SCALE GENOMIC DNA]</scope>
    <source>
        <strain evidence="6">CGMCC 4.1434</strain>
    </source>
</reference>
<evidence type="ECO:0000256" key="1">
    <source>
        <dbReference type="ARBA" id="ARBA00010062"/>
    </source>
</evidence>
<organism evidence="5 6">
    <name type="scientific">Sporosarcina soli</name>
    <dbReference type="NCBI Taxonomy" id="334736"/>
    <lineage>
        <taxon>Bacteria</taxon>
        <taxon>Bacillati</taxon>
        <taxon>Bacillota</taxon>
        <taxon>Bacilli</taxon>
        <taxon>Bacillales</taxon>
        <taxon>Caryophanaceae</taxon>
        <taxon>Sporosarcina</taxon>
    </lineage>
</organism>
<dbReference type="InterPro" id="IPR051010">
    <property type="entry name" value="BCAA_transport"/>
</dbReference>
<name>A0ABW0TFU0_9BACL</name>
<dbReference type="Pfam" id="PF13458">
    <property type="entry name" value="Peripla_BP_6"/>
    <property type="match status" value="1"/>
</dbReference>
<evidence type="ECO:0000256" key="3">
    <source>
        <dbReference type="SAM" id="SignalP"/>
    </source>
</evidence>
<feature type="domain" description="Leucine-binding protein" evidence="4">
    <location>
        <begin position="43"/>
        <end position="365"/>
    </location>
</feature>
<sequence>MKQMLKGKVIALLSLAFLLIMAGCAEENVASGEKGESSQDDVIKMGLLLAETGPASTLGASQVKTVKLLQKQLDEAGPINGKTIKLIQYDYETDDTKAVVAMDKLLSEGVVAINAATQSSTTMAVMPKAIEAKIPFLAGAPIDVENEYVYSTVHSPRVIAMPIVDYLNKQGIKKVAWLNAADGFGVTGLPAFKELAKENGIEIVAHEEFDATATDMTIQLTKVRSKDPEAIIVWSRTPGAGIIARNFKALGFDIPMIQSTAAANEGFLEQVKDDNENIFVVGSKLSVLDQLPDSEQKELLKEFKEAYEQEFGEEPDLFAAHVVDGVYAFVEAVKAGNTTAEEIHQYLANDLGAFLGVTGTYNFSESRISPEPDGISVLAIENNTWKYIE</sequence>
<accession>A0ABW0TFU0</accession>
<dbReference type="Proteomes" id="UP001596109">
    <property type="component" value="Unassembled WGS sequence"/>
</dbReference>
<protein>
    <submittedName>
        <fullName evidence="5">ABC transporter substrate-binding protein</fullName>
    </submittedName>
</protein>
<comment type="similarity">
    <text evidence="1">Belongs to the leucine-binding protein family.</text>
</comment>
<dbReference type="EMBL" id="JBHSNO010000001">
    <property type="protein sequence ID" value="MFC5587300.1"/>
    <property type="molecule type" value="Genomic_DNA"/>
</dbReference>
<dbReference type="InterPro" id="IPR028081">
    <property type="entry name" value="Leu-bd"/>
</dbReference>
<evidence type="ECO:0000256" key="2">
    <source>
        <dbReference type="ARBA" id="ARBA00022729"/>
    </source>
</evidence>
<feature type="chain" id="PRO_5047186101" evidence="3">
    <location>
        <begin position="26"/>
        <end position="389"/>
    </location>
</feature>
<dbReference type="Gene3D" id="3.40.50.2300">
    <property type="match status" value="2"/>
</dbReference>
<dbReference type="PROSITE" id="PS51257">
    <property type="entry name" value="PROKAR_LIPOPROTEIN"/>
    <property type="match status" value="1"/>
</dbReference>
<evidence type="ECO:0000313" key="5">
    <source>
        <dbReference type="EMBL" id="MFC5587300.1"/>
    </source>
</evidence>
<keyword evidence="6" id="KW-1185">Reference proteome</keyword>
<dbReference type="CDD" id="cd06333">
    <property type="entry name" value="PBP1_ABC_RPA1789-like"/>
    <property type="match status" value="1"/>
</dbReference>
<evidence type="ECO:0000259" key="4">
    <source>
        <dbReference type="Pfam" id="PF13458"/>
    </source>
</evidence>
<gene>
    <name evidence="5" type="ORF">ACFPRA_00060</name>
</gene>
<comment type="caution">
    <text evidence="5">The sequence shown here is derived from an EMBL/GenBank/DDBJ whole genome shotgun (WGS) entry which is preliminary data.</text>
</comment>
<dbReference type="PANTHER" id="PTHR30483">
    <property type="entry name" value="LEUCINE-SPECIFIC-BINDING PROTEIN"/>
    <property type="match status" value="1"/>
</dbReference>
<dbReference type="InterPro" id="IPR028082">
    <property type="entry name" value="Peripla_BP_I"/>
</dbReference>
<keyword evidence="2 3" id="KW-0732">Signal</keyword>
<dbReference type="RefSeq" id="WP_381429193.1">
    <property type="nucleotide sequence ID" value="NZ_JBHSNO010000001.1"/>
</dbReference>
<dbReference type="PANTHER" id="PTHR30483:SF38">
    <property type="entry name" value="BLR7848 PROTEIN"/>
    <property type="match status" value="1"/>
</dbReference>
<dbReference type="SUPFAM" id="SSF53822">
    <property type="entry name" value="Periplasmic binding protein-like I"/>
    <property type="match status" value="1"/>
</dbReference>